<evidence type="ECO:0000313" key="3">
    <source>
        <dbReference type="Proteomes" id="UP001148786"/>
    </source>
</evidence>
<dbReference type="OrthoDB" id="3260303at2759"/>
<name>A0A9W8JW49_9AGAR</name>
<dbReference type="EMBL" id="JANKHO010003024">
    <property type="protein sequence ID" value="KAJ3486757.1"/>
    <property type="molecule type" value="Genomic_DNA"/>
</dbReference>
<evidence type="ECO:0000256" key="1">
    <source>
        <dbReference type="SAM" id="MobiDB-lite"/>
    </source>
</evidence>
<evidence type="ECO:0000313" key="2">
    <source>
        <dbReference type="EMBL" id="KAJ3486757.1"/>
    </source>
</evidence>
<protein>
    <recommendedName>
        <fullName evidence="4">Essential protein Yae1 N-terminal domain-containing protein</fullName>
    </recommendedName>
</protein>
<sequence>MDELQYSESKALTSAKKYQMTVHSLELHAKQRENEIQATVDRWYNAGREEGYDEGSVEGFEDGRKAGLKEGLKKGRKQGLKEGFEEGQREERRNAAEKLDKYLATAETERTRRWAQSIYKGAGCSETTLGPSDSESVRCRLDSAVAVALRTQLPLSDDDEEW</sequence>
<keyword evidence="3" id="KW-1185">Reference proteome</keyword>
<dbReference type="Proteomes" id="UP001148786">
    <property type="component" value="Unassembled WGS sequence"/>
</dbReference>
<reference evidence="2" key="1">
    <citation type="submission" date="2022-07" db="EMBL/GenBank/DDBJ databases">
        <title>Genome Sequence of Agrocybe chaxingu.</title>
        <authorList>
            <person name="Buettner E."/>
        </authorList>
    </citation>
    <scope>NUCLEOTIDE SEQUENCE</scope>
    <source>
        <strain evidence="2">MP-N11</strain>
    </source>
</reference>
<comment type="caution">
    <text evidence="2">The sequence shown here is derived from an EMBL/GenBank/DDBJ whole genome shotgun (WGS) entry which is preliminary data.</text>
</comment>
<proteinExistence type="predicted"/>
<evidence type="ECO:0008006" key="4">
    <source>
        <dbReference type="Google" id="ProtNLM"/>
    </source>
</evidence>
<accession>A0A9W8JW49</accession>
<gene>
    <name evidence="2" type="ORF">NLJ89_g11783</name>
</gene>
<feature type="region of interest" description="Disordered" evidence="1">
    <location>
        <begin position="69"/>
        <end position="94"/>
    </location>
</feature>
<organism evidence="2 3">
    <name type="scientific">Agrocybe chaxingu</name>
    <dbReference type="NCBI Taxonomy" id="84603"/>
    <lineage>
        <taxon>Eukaryota</taxon>
        <taxon>Fungi</taxon>
        <taxon>Dikarya</taxon>
        <taxon>Basidiomycota</taxon>
        <taxon>Agaricomycotina</taxon>
        <taxon>Agaricomycetes</taxon>
        <taxon>Agaricomycetidae</taxon>
        <taxon>Agaricales</taxon>
        <taxon>Agaricineae</taxon>
        <taxon>Strophariaceae</taxon>
        <taxon>Agrocybe</taxon>
    </lineage>
</organism>
<dbReference type="AlphaFoldDB" id="A0A9W8JW49"/>